<dbReference type="AlphaFoldDB" id="F0V1G1"/>
<feature type="transmembrane region" description="Helical" evidence="5">
    <location>
        <begin position="359"/>
        <end position="377"/>
    </location>
</feature>
<feature type="transmembrane region" description="Helical" evidence="5">
    <location>
        <begin position="162"/>
        <end position="183"/>
    </location>
</feature>
<reference evidence="7 8" key="1">
    <citation type="journal article" date="2011" name="J. Bacteriol.">
        <title>Complete genome sequence of the hemotrophic Mycoplasma suis strain KI3806.</title>
        <authorList>
            <person name="Oehlerking J."/>
            <person name="Kube M."/>
            <person name="Felder K.M."/>
            <person name="Matter D."/>
            <person name="Wittenbrink M.M."/>
            <person name="Schwarzenbach S."/>
            <person name="Kramer M.M."/>
            <person name="Hoelzle K."/>
            <person name="Hoelzle L.E."/>
        </authorList>
    </citation>
    <scope>NUCLEOTIDE SEQUENCE [LARGE SCALE GENOMIC DNA]</scope>
    <source>
        <strain evidence="8">KI_3806</strain>
    </source>
</reference>
<keyword evidence="2 5" id="KW-0812">Transmembrane</keyword>
<feature type="transmembrane region" description="Helical" evidence="5">
    <location>
        <begin position="129"/>
        <end position="150"/>
    </location>
</feature>
<gene>
    <name evidence="7" type="ORF">MSUIS_03990</name>
</gene>
<feature type="transmembrane region" description="Helical" evidence="5">
    <location>
        <begin position="245"/>
        <end position="266"/>
    </location>
</feature>
<comment type="subcellular location">
    <subcellularLocation>
        <location evidence="1">Membrane</location>
        <topology evidence="1">Multi-pass membrane protein</topology>
    </subcellularLocation>
</comment>
<feature type="transmembrane region" description="Helical" evidence="5">
    <location>
        <begin position="286"/>
        <end position="306"/>
    </location>
</feature>
<accession>F0V1G1</accession>
<evidence type="ECO:0000256" key="1">
    <source>
        <dbReference type="ARBA" id="ARBA00004141"/>
    </source>
</evidence>
<feature type="transmembrane region" description="Helical" evidence="5">
    <location>
        <begin position="420"/>
        <end position="438"/>
    </location>
</feature>
<evidence type="ECO:0000256" key="5">
    <source>
        <dbReference type="SAM" id="Phobius"/>
    </source>
</evidence>
<feature type="transmembrane region" description="Helical" evidence="5">
    <location>
        <begin position="50"/>
        <end position="72"/>
    </location>
</feature>
<dbReference type="Proteomes" id="UP000008645">
    <property type="component" value="Chromosome"/>
</dbReference>
<dbReference type="HOGENOM" id="CLU_542705_0_0_14"/>
<dbReference type="Pfam" id="PF00324">
    <property type="entry name" value="AA_permease"/>
    <property type="match status" value="1"/>
</dbReference>
<protein>
    <submittedName>
        <fullName evidence="7">Permease subunit, similiar to amino acid transporter subunit</fullName>
    </submittedName>
</protein>
<dbReference type="InterPro" id="IPR004841">
    <property type="entry name" value="AA-permease/SLC12A_dom"/>
</dbReference>
<dbReference type="RefSeq" id="WP_013609095.1">
    <property type="nucleotide sequence ID" value="NC_015153.1"/>
</dbReference>
<dbReference type="EMBL" id="FQ790233">
    <property type="protein sequence ID" value="CBZ40492.1"/>
    <property type="molecule type" value="Genomic_DNA"/>
</dbReference>
<evidence type="ECO:0000256" key="2">
    <source>
        <dbReference type="ARBA" id="ARBA00022692"/>
    </source>
</evidence>
<feature type="domain" description="Amino acid permease/ SLC12A" evidence="6">
    <location>
        <begin position="20"/>
        <end position="315"/>
    </location>
</feature>
<keyword evidence="4 5" id="KW-0472">Membrane</keyword>
<feature type="transmembrane region" description="Helical" evidence="5">
    <location>
        <begin position="20"/>
        <end position="38"/>
    </location>
</feature>
<dbReference type="GO" id="GO:0016020">
    <property type="term" value="C:membrane"/>
    <property type="evidence" value="ECO:0007669"/>
    <property type="project" value="UniProtKB-SubCell"/>
</dbReference>
<proteinExistence type="predicted"/>
<evidence type="ECO:0000313" key="8">
    <source>
        <dbReference type="Proteomes" id="UP000008645"/>
    </source>
</evidence>
<feature type="transmembrane region" description="Helical" evidence="5">
    <location>
        <begin position="389"/>
        <end position="408"/>
    </location>
</feature>
<dbReference type="GO" id="GO:0055085">
    <property type="term" value="P:transmembrane transport"/>
    <property type="evidence" value="ECO:0007669"/>
    <property type="project" value="InterPro"/>
</dbReference>
<name>F0V1G1_MYCS3</name>
<dbReference type="KEGG" id="msk:MSUIS_03990"/>
<evidence type="ECO:0000259" key="6">
    <source>
        <dbReference type="Pfam" id="PF00324"/>
    </source>
</evidence>
<evidence type="ECO:0000256" key="4">
    <source>
        <dbReference type="ARBA" id="ARBA00023136"/>
    </source>
</evidence>
<evidence type="ECO:0000313" key="7">
    <source>
        <dbReference type="EMBL" id="CBZ40492.1"/>
    </source>
</evidence>
<dbReference type="Gene3D" id="1.20.1740.10">
    <property type="entry name" value="Amino acid/polyamine transporter I"/>
    <property type="match status" value="1"/>
</dbReference>
<sequence length="504" mass="57950">MSLSYSFGAESNLLSKRQLFILSLSSMIGIGVFIKSKTLNELSSFNFQPLIALFVFSAILISSMIFLFTRLINKYSSTGRSFIEWVEGYCGKNFTEWAVRFTKDFAHPLGIITVAIYLIKWIAGANFLWVWESALIALLAATVMISLNTFSFKVSEKFQRALFFSIVISLIFVFTCGIISIVSGNNNPQNGKQLEPQSRLEGFNSLGGWTILLSGLPSIFFMYDGFYSVLSLKEQSKSKTSFTKIILYSLYTITAIYLLIITITLFGDKNRGDFQNFSVFSGDKNWKDVLTILIFLTFASSLNIACMCSQNQLIQLHYKYDFKDINKKIRKRLLNRGENLKNFHLEVKLSSWCHIIKKMIFYSLLIALVAQMYYWCIKNTNIFWDINDMLAELVSLFIFFMLAVVIWKAKEQSDVKLHKALHYLVSYSIFAAIAYYVVNTAIDFYWNVTFLSWLKMVLFAGMVFIPAKPYLKTHGGENKSWEKVSQFRKDNPLAQKFNLTTFSQ</sequence>
<organism evidence="7 8">
    <name type="scientific">Mycoplasma suis (strain KI_3806)</name>
    <dbReference type="NCBI Taxonomy" id="708248"/>
    <lineage>
        <taxon>Bacteria</taxon>
        <taxon>Bacillati</taxon>
        <taxon>Mycoplasmatota</taxon>
        <taxon>Mollicutes</taxon>
        <taxon>Mycoplasmataceae</taxon>
        <taxon>Mycoplasma</taxon>
    </lineage>
</organism>
<feature type="transmembrane region" description="Helical" evidence="5">
    <location>
        <begin position="203"/>
        <end position="224"/>
    </location>
</feature>
<keyword evidence="3 5" id="KW-1133">Transmembrane helix</keyword>
<feature type="transmembrane region" description="Helical" evidence="5">
    <location>
        <begin position="105"/>
        <end position="123"/>
    </location>
</feature>
<dbReference type="OrthoDB" id="396925at2"/>
<feature type="transmembrane region" description="Helical" evidence="5">
    <location>
        <begin position="444"/>
        <end position="465"/>
    </location>
</feature>
<evidence type="ECO:0000256" key="3">
    <source>
        <dbReference type="ARBA" id="ARBA00022989"/>
    </source>
</evidence>